<evidence type="ECO:0000256" key="4">
    <source>
        <dbReference type="ARBA" id="ARBA00022448"/>
    </source>
</evidence>
<dbReference type="GO" id="GO:0005886">
    <property type="term" value="C:plasma membrane"/>
    <property type="evidence" value="ECO:0007669"/>
    <property type="project" value="UniProtKB-SubCell"/>
</dbReference>
<feature type="transmembrane region" description="Helical" evidence="9">
    <location>
        <begin position="221"/>
        <end position="240"/>
    </location>
</feature>
<evidence type="ECO:0000256" key="2">
    <source>
        <dbReference type="ARBA" id="ARBA00004651"/>
    </source>
</evidence>
<dbReference type="PANTHER" id="PTHR12929">
    <property type="entry name" value="SOLUTE CARRIER FAMILY 52"/>
    <property type="match status" value="1"/>
</dbReference>
<keyword evidence="7 9" id="KW-1133">Transmembrane helix</keyword>
<feature type="transmembrane region" description="Helical" evidence="9">
    <location>
        <begin position="169"/>
        <end position="190"/>
    </location>
</feature>
<dbReference type="Proteomes" id="UP000663869">
    <property type="component" value="Unassembled WGS sequence"/>
</dbReference>
<sequence length="465" mass="51969">MSLELQTNVNDVLNEDQLMLDSKPKKHVPAQWARTTCFILIVVMNLSAWIDLEGLIGEIPLIVVQAPEGWALPSAASLCLSMANIAPAIIVLLRWRQGSRFSEIPYIYLIIVVGLLSCCVLAFTWQRTIFLFGSERSVWFFCCFFTLSMLDCSSSLVFFDYMKRFRDHYLTAVFLGEGLTGIIPTFLLLAQGVGGEATCVLTTNGTSLEPIYSEPRFSVKIYILLLGCVIAASLIAFILLRWTNIIALADAVQSVIYQAEELTTGTDPNENSLMTSVIESPESKSRPQMTRRVFIFLLLINIINSTMLFGCLPSLSTYALLPYGQKAFYYSSLFTPAAYSVALLINLRWETITLRATVIGSAIGLMLCIFIIIIATQSPCPWWSDTTHGAIIIAISWFLATLIIAFLRITIGHRIKLEWKDDQGMFYFGASIQLGLLLGAIPMYFLVNVFNVFTDREPCVIYCLT</sequence>
<reference evidence="12" key="1">
    <citation type="submission" date="2021-02" db="EMBL/GenBank/DDBJ databases">
        <authorList>
            <person name="Nowell W R."/>
        </authorList>
    </citation>
    <scope>NUCLEOTIDE SEQUENCE</scope>
</reference>
<dbReference type="Proteomes" id="UP000663862">
    <property type="component" value="Unassembled WGS sequence"/>
</dbReference>
<accession>A0A817ZQ38</accession>
<evidence type="ECO:0000313" key="12">
    <source>
        <dbReference type="EMBL" id="CAF3397617.1"/>
    </source>
</evidence>
<dbReference type="Proteomes" id="UP000663833">
    <property type="component" value="Unassembled WGS sequence"/>
</dbReference>
<evidence type="ECO:0000256" key="9">
    <source>
        <dbReference type="RuleBase" id="RU368035"/>
    </source>
</evidence>
<feature type="transmembrane region" description="Helical" evidence="9">
    <location>
        <begin position="70"/>
        <end position="93"/>
    </location>
</feature>
<gene>
    <name evidence="11" type="ORF">FME351_LOCUS7932</name>
    <name evidence="13" type="ORF">GRG538_LOCUS17556</name>
    <name evidence="10" type="ORF">LUA448_LOCUS2818</name>
    <name evidence="12" type="ORF">TIS948_LOCUS27406</name>
    <name evidence="14" type="ORF">TSG867_LOCUS15041</name>
</gene>
<evidence type="ECO:0000313" key="11">
    <source>
        <dbReference type="EMBL" id="CAF3388587.1"/>
    </source>
</evidence>
<feature type="transmembrane region" description="Helical" evidence="9">
    <location>
        <begin position="427"/>
        <end position="447"/>
    </location>
</feature>
<protein>
    <recommendedName>
        <fullName evidence="9">Riboflavin transporter</fullName>
    </recommendedName>
</protein>
<feature type="transmembrane region" description="Helical" evidence="9">
    <location>
        <begin position="352"/>
        <end position="375"/>
    </location>
</feature>
<feature type="transmembrane region" description="Helical" evidence="9">
    <location>
        <begin position="327"/>
        <end position="345"/>
    </location>
</feature>
<feature type="transmembrane region" description="Helical" evidence="9">
    <location>
        <begin position="32"/>
        <end position="50"/>
    </location>
</feature>
<feature type="transmembrane region" description="Helical" evidence="9">
    <location>
        <begin position="138"/>
        <end position="162"/>
    </location>
</feature>
<dbReference type="InterPro" id="IPR009357">
    <property type="entry name" value="Riboflavin_transptr"/>
</dbReference>
<dbReference type="EMBL" id="CAJNXB010004889">
    <property type="protein sequence ID" value="CAF3397617.1"/>
    <property type="molecule type" value="Genomic_DNA"/>
</dbReference>
<evidence type="ECO:0000313" key="13">
    <source>
        <dbReference type="EMBL" id="CAF3500319.1"/>
    </source>
</evidence>
<comment type="subcellular location">
    <subcellularLocation>
        <location evidence="2 9">Cell membrane</location>
        <topology evidence="2 9">Multi-pass membrane protein</topology>
    </subcellularLocation>
</comment>
<evidence type="ECO:0000313" key="14">
    <source>
        <dbReference type="EMBL" id="CAF4427311.1"/>
    </source>
</evidence>
<dbReference type="EMBL" id="CAJNYT010002904">
    <property type="protein sequence ID" value="CAF3500319.1"/>
    <property type="molecule type" value="Genomic_DNA"/>
</dbReference>
<feature type="transmembrane region" description="Helical" evidence="9">
    <location>
        <begin position="105"/>
        <end position="126"/>
    </location>
</feature>
<dbReference type="GO" id="GO:0032217">
    <property type="term" value="F:riboflavin transmembrane transporter activity"/>
    <property type="evidence" value="ECO:0007669"/>
    <property type="project" value="UniProtKB-UniRule"/>
</dbReference>
<evidence type="ECO:0000313" key="15">
    <source>
        <dbReference type="Proteomes" id="UP000663825"/>
    </source>
</evidence>
<dbReference type="OrthoDB" id="9995836at2759"/>
<dbReference type="EMBL" id="CAJNYD010000075">
    <property type="protein sequence ID" value="CAF3212004.1"/>
    <property type="molecule type" value="Genomic_DNA"/>
</dbReference>
<evidence type="ECO:0000256" key="5">
    <source>
        <dbReference type="ARBA" id="ARBA00022475"/>
    </source>
</evidence>
<feature type="transmembrane region" description="Helical" evidence="9">
    <location>
        <begin position="293"/>
        <end position="315"/>
    </location>
</feature>
<comment type="similarity">
    <text evidence="3 9">Belongs to the riboflavin transporter family.</text>
</comment>
<evidence type="ECO:0000256" key="3">
    <source>
        <dbReference type="ARBA" id="ARBA00006366"/>
    </source>
</evidence>
<organism evidence="12 15">
    <name type="scientific">Rotaria socialis</name>
    <dbReference type="NCBI Taxonomy" id="392032"/>
    <lineage>
        <taxon>Eukaryota</taxon>
        <taxon>Metazoa</taxon>
        <taxon>Spiralia</taxon>
        <taxon>Gnathifera</taxon>
        <taxon>Rotifera</taxon>
        <taxon>Eurotatoria</taxon>
        <taxon>Bdelloidea</taxon>
        <taxon>Philodinida</taxon>
        <taxon>Philodinidae</taxon>
        <taxon>Rotaria</taxon>
    </lineage>
</organism>
<comment type="function">
    <text evidence="9">Plasma membrane transporter mediating the uptake by cells of the water soluble vitamin B2/riboflavin that plays a key role in biochemical oxidation-reduction reactions of the carbohydrate, lipid, and amino acid metabolism.</text>
</comment>
<dbReference type="AlphaFoldDB" id="A0A817ZQ38"/>
<comment type="caution">
    <text evidence="12">The sequence shown here is derived from an EMBL/GenBank/DDBJ whole genome shotgun (WGS) entry which is preliminary data.</text>
</comment>
<proteinExistence type="inferred from homology"/>
<keyword evidence="6 9" id="KW-0812">Transmembrane</keyword>
<evidence type="ECO:0000256" key="7">
    <source>
        <dbReference type="ARBA" id="ARBA00022989"/>
    </source>
</evidence>
<dbReference type="Proteomes" id="UP000663872">
    <property type="component" value="Unassembled WGS sequence"/>
</dbReference>
<keyword evidence="4 9" id="KW-0813">Transport</keyword>
<evidence type="ECO:0000256" key="8">
    <source>
        <dbReference type="ARBA" id="ARBA00023136"/>
    </source>
</evidence>
<comment type="catalytic activity">
    <reaction evidence="1 9">
        <text>riboflavin(in) = riboflavin(out)</text>
        <dbReference type="Rhea" id="RHEA:35015"/>
        <dbReference type="ChEBI" id="CHEBI:57986"/>
    </reaction>
</comment>
<evidence type="ECO:0000313" key="10">
    <source>
        <dbReference type="EMBL" id="CAF3212004.1"/>
    </source>
</evidence>
<evidence type="ECO:0000256" key="1">
    <source>
        <dbReference type="ARBA" id="ARBA00000215"/>
    </source>
</evidence>
<keyword evidence="5 9" id="KW-1003">Cell membrane</keyword>
<dbReference type="Proteomes" id="UP000663825">
    <property type="component" value="Unassembled WGS sequence"/>
</dbReference>
<dbReference type="PANTHER" id="PTHR12929:SF10">
    <property type="entry name" value="RIBOFLAVIN TRANSPORTER"/>
    <property type="match status" value="1"/>
</dbReference>
<feature type="transmembrane region" description="Helical" evidence="9">
    <location>
        <begin position="387"/>
        <end position="407"/>
    </location>
</feature>
<name>A0A817ZQ38_9BILA</name>
<evidence type="ECO:0000256" key="6">
    <source>
        <dbReference type="ARBA" id="ARBA00022692"/>
    </source>
</evidence>
<keyword evidence="8 9" id="KW-0472">Membrane</keyword>
<dbReference type="Pfam" id="PF06237">
    <property type="entry name" value="SLC52_ribofla_tr"/>
    <property type="match status" value="1"/>
</dbReference>
<dbReference type="EMBL" id="CAJOBQ010000862">
    <property type="protein sequence ID" value="CAF4427311.1"/>
    <property type="molecule type" value="Genomic_DNA"/>
</dbReference>
<dbReference type="EMBL" id="CAJNYU010000755">
    <property type="protein sequence ID" value="CAF3388587.1"/>
    <property type="molecule type" value="Genomic_DNA"/>
</dbReference>